<dbReference type="SMART" id="SM00642">
    <property type="entry name" value="Aamy"/>
    <property type="match status" value="1"/>
</dbReference>
<dbReference type="CDD" id="cd11341">
    <property type="entry name" value="AmyAc_Pullulanase_LD-like"/>
    <property type="match status" value="1"/>
</dbReference>
<dbReference type="InterPro" id="IPR013784">
    <property type="entry name" value="Carb-bd-like_fold"/>
</dbReference>
<dbReference type="Gene3D" id="2.60.40.1130">
    <property type="entry name" value="Rab geranylgeranyltransferase alpha-subunit, insert domain"/>
    <property type="match status" value="1"/>
</dbReference>
<dbReference type="Pfam" id="PF00128">
    <property type="entry name" value="Alpha-amylase"/>
    <property type="match status" value="1"/>
</dbReference>
<dbReference type="SUPFAM" id="SSF51445">
    <property type="entry name" value="(Trans)glycosidases"/>
    <property type="match status" value="2"/>
</dbReference>
<evidence type="ECO:0000256" key="12">
    <source>
        <dbReference type="ARBA" id="ARBA00031076"/>
    </source>
</evidence>
<dbReference type="CDD" id="cd11339">
    <property type="entry name" value="AmyAc_bac_CMD_like_2"/>
    <property type="match status" value="1"/>
</dbReference>
<keyword evidence="13" id="KW-1133">Transmembrane helix</keyword>
<dbReference type="SUPFAM" id="SSF51011">
    <property type="entry name" value="Glycosyl hydrolase domain"/>
    <property type="match status" value="2"/>
</dbReference>
<dbReference type="Gene3D" id="3.20.20.80">
    <property type="entry name" value="Glycosidases"/>
    <property type="match status" value="2"/>
</dbReference>
<evidence type="ECO:0000256" key="7">
    <source>
        <dbReference type="ARBA" id="ARBA00023295"/>
    </source>
</evidence>
<evidence type="ECO:0000259" key="14">
    <source>
        <dbReference type="SMART" id="SM00642"/>
    </source>
</evidence>
<proteinExistence type="inferred from homology"/>
<dbReference type="Pfam" id="PF03714">
    <property type="entry name" value="PUD"/>
    <property type="match status" value="3"/>
</dbReference>
<dbReference type="SUPFAM" id="SSF81296">
    <property type="entry name" value="E set domains"/>
    <property type="match status" value="2"/>
</dbReference>
<dbReference type="InterPro" id="IPR004193">
    <property type="entry name" value="Glyco_hydro_13_N"/>
</dbReference>
<dbReference type="GO" id="GO:0051060">
    <property type="term" value="F:pullulanase activity"/>
    <property type="evidence" value="ECO:0007669"/>
    <property type="project" value="UniProtKB-EC"/>
</dbReference>
<feature type="transmembrane region" description="Helical" evidence="13">
    <location>
        <begin position="21"/>
        <end position="40"/>
    </location>
</feature>
<keyword evidence="13" id="KW-0472">Membrane</keyword>
<keyword evidence="6" id="KW-0106">Calcium</keyword>
<keyword evidence="7" id="KW-0326">Glycosidase</keyword>
<dbReference type="InterPro" id="IPR040671">
    <property type="entry name" value="Pullulanase_N2"/>
</dbReference>
<dbReference type="Pfam" id="PF02922">
    <property type="entry name" value="CBM_48"/>
    <property type="match status" value="1"/>
</dbReference>
<evidence type="ECO:0000256" key="2">
    <source>
        <dbReference type="ARBA" id="ARBA00008061"/>
    </source>
</evidence>
<dbReference type="Proteomes" id="UP000630887">
    <property type="component" value="Unassembled WGS sequence"/>
</dbReference>
<keyword evidence="4" id="KW-0732">Signal</keyword>
<dbReference type="Gene3D" id="2.60.40.1110">
    <property type="match status" value="3"/>
</dbReference>
<gene>
    <name evidence="15" type="ORF">Cco03nite_49450</name>
</gene>
<dbReference type="EMBL" id="BONI01000044">
    <property type="protein sequence ID" value="GIG08245.1"/>
    <property type="molecule type" value="Genomic_DNA"/>
</dbReference>
<dbReference type="Pfam" id="PF11852">
    <property type="entry name" value="Pullul_strch_C"/>
    <property type="match status" value="1"/>
</dbReference>
<dbReference type="NCBIfam" id="TIGR02103">
    <property type="entry name" value="pullul_strch"/>
    <property type="match status" value="1"/>
</dbReference>
<comment type="similarity">
    <text evidence="2">Belongs to the glycosyl hydrolase 13 family.</text>
</comment>
<keyword evidence="16" id="KW-1185">Reference proteome</keyword>
<dbReference type="EC" id="3.2.1.1" evidence="3"/>
<accession>A0A8J3L5L2</accession>
<evidence type="ECO:0000256" key="6">
    <source>
        <dbReference type="ARBA" id="ARBA00022837"/>
    </source>
</evidence>
<evidence type="ECO:0000256" key="5">
    <source>
        <dbReference type="ARBA" id="ARBA00022801"/>
    </source>
</evidence>
<sequence>MAALRALVRPAAFREQLRNPRTLLIGLLALVLAAAPFVVIRTLTGDGPAQWVQAGDTYWADEPAAAALAAAGTPRRQAEQFYFVLPDRFANGDPRNDKGGLAGDRLKTGLDKSDKGFYHGGDLAGLIDKLDYVEGLGTTAIWLAPVFQNRPVQGTGADASAGYHGYWITDFTQVDPHFGTNDDLKKLVKLAHQRGIKIYLDVIVNHTADVIAYEENQYSYVDKKTSPYTDTAGRAFEDVNYAGGGNGFPKTDRTSMPYTPVFKSAADAKAKTPAWLNDPTMYHNRGDSTFSGENSTYGDFFGLDDLWTERPEVVRGMTKVYSDWIESTGVDGFRLDTAKHVNMEFWPQFSQGIAVDARKAGKPDFFMFGEVYSADPNIMSSYVRQGRLQATLDFGFQAAAQGFVTGGSGQGLGDLYAADGLYTSPGTDASTLPTFLGNHDMGRIGTFISNVEADPAAALRRDRLAHELMFLTRGQPVVYSGDEQGFTGNGGDKDARQDMFASQVADYLDDDLLGTDRTHAADQFDTAHPLYRAIAELGALRKAHPALRDGVQVTRQAGDGVFAFSRIDPAQRVEYLVASNSGTAPKTVTVDAATAGATFGQLYPAAGDGATAGGDGKVTITVPALSSIVLRADRALPGAGDPQITITAPGSGAEVATRAAVTAQVTGDPLATVTFAAQAGDGPWKLLGTSKAVGEHTVFHDLTGLAGGTAVTYKAVVRDGAGRTASTTSAITVASPAQAAQREYVLVHYQRGDGDYDPWGLYTWGDTDGSMQHPWPQGQPFAGEDSYGRFAWVKVKPGATNVGFLVVNASGGKDVEADRSVDPSRVGEIWLKSGDAAVYPSRAAATGKVDMHYRRGDGNYTGWGLHLWGDGLAAGAGTDWSSPRQPDGTDAFGAHWSVPVGDATKPVNFIVHRGDEKDPNADLAMDMAAGEAWIASGDGTVHTSRAAAEKTAVLHYRRTDGNYTGWGLHLWDGNADPVEWGSPMPPTGTDAFGAYWRIPLVDGATGVNYIIHKGDEKDLPSDQRLNFATFGNEAWILSGQQAYLRPSVKGAALDIDLSKSYAHWLDRDTVAWNKHDADGKVYDLVVAPNGGLSVVDGALAGDFTKIRLSASGGLSEAQRQKFPHLWAYGAFDVNATLASIKNALRGQVVVTESDHEGKLLSATGVQIPGALDDVYSGARKAVLGPVFAKGRPSVALWAPTAKDVRLELFDSPSAMPQTVSMLRDDTTGVWKVSGSSDWTGKYYRFRVSVWQPAKAQVVTASVTDPYAVALSANSTHAQLIDVAKLPGAAVKTPSYTGRAQIQELSVRDFSVADGTVPQDKRGTYAAFTDPQTAGMRHLKSLADAGVSHLHLLPVFDFATIPEQRTDQQQPACDLAALPRDSAEQQACVAGVAATDGYNWGYDPLHYTVPEGGYATDPEGRARNVEFQSMVDGIHRAGLRVVLDVVYNHTSAAGDDPKSVLDRIVPGYYHRLLEDGAVATSTCCANTAPEHAMMGKLVVDSLVTWAKTYRVDGFRFDLMGHHPKQNLLDVRAALDKLTMAEDGIDGKAILLYGEGWNFGEVANNARFTQATQANMAGTGIATFNDRLRDAVRGGGPFDGNPRLQGFASGLYTDPNGDAANGTAAEQKARLLHQQDQIKVGLTGNLAGFTFTDSAGNQVSGAEVDYNGSPAGYTKAPAEAVTYVDAHDNEILFDALAYKLPAATPALDRARMQVLALSTVVLSQGTGFVTAGSDLLRSKSLDRNSYNSGDWFNAIRWDCATGNGFGLGLPPAADNESKWSYAKPLLADPALVPTCEAIGLAGDRFAELLRVRASSPLFSLRTQAEVQQAVSFPLSGAAETPGVITMVIKKDGKTVVVVFNATTSSTTQTVASLKNARLGLHPVLAASVDPLVRQSAYAPATGAFTVPGRTVAVFITK</sequence>
<feature type="domain" description="Glycosyl hydrolase family 13 catalytic" evidence="14">
    <location>
        <begin position="83"/>
        <end position="541"/>
    </location>
</feature>
<dbReference type="EC" id="3.2.1.41" evidence="9"/>
<dbReference type="InterPro" id="IPR024561">
    <property type="entry name" value="Pullul_strch_C"/>
</dbReference>
<dbReference type="CDD" id="cd02860">
    <property type="entry name" value="E_set_Pullulanase"/>
    <property type="match status" value="1"/>
</dbReference>
<name>A0A8J3L5L2_9ACTN</name>
<comment type="caution">
    <text evidence="15">The sequence shown here is derived from an EMBL/GenBank/DDBJ whole genome shotgun (WGS) entry which is preliminary data.</text>
</comment>
<evidence type="ECO:0000256" key="11">
    <source>
        <dbReference type="ARBA" id="ARBA00030238"/>
    </source>
</evidence>
<dbReference type="Gene3D" id="2.60.40.1180">
    <property type="entry name" value="Golgi alpha-mannosidase II"/>
    <property type="match status" value="2"/>
</dbReference>
<dbReference type="InterPro" id="IPR005323">
    <property type="entry name" value="CBM41_pullulanase"/>
</dbReference>
<evidence type="ECO:0000313" key="16">
    <source>
        <dbReference type="Proteomes" id="UP000630887"/>
    </source>
</evidence>
<dbReference type="PANTHER" id="PTHR43002">
    <property type="entry name" value="GLYCOGEN DEBRANCHING ENZYME"/>
    <property type="match status" value="1"/>
</dbReference>
<dbReference type="SUPFAM" id="SSF49452">
    <property type="entry name" value="Starch-binding domain-like"/>
    <property type="match status" value="3"/>
</dbReference>
<dbReference type="CDD" id="cd10315">
    <property type="entry name" value="CBM41_pullulanase"/>
    <property type="match status" value="3"/>
</dbReference>
<comment type="catalytic activity">
    <reaction evidence="8">
        <text>Hydrolysis of (1-&gt;6)-alpha-D-glucosidic linkages in pullulan, amylopectin and glycogen, and in the alpha- and beta-limit dextrins of amylopectin and glycogen.</text>
        <dbReference type="EC" id="3.2.1.41"/>
    </reaction>
</comment>
<dbReference type="GO" id="GO:0005975">
    <property type="term" value="P:carbohydrate metabolic process"/>
    <property type="evidence" value="ECO:0007669"/>
    <property type="project" value="InterPro"/>
</dbReference>
<reference evidence="15 16" key="1">
    <citation type="submission" date="2021-01" db="EMBL/GenBank/DDBJ databases">
        <title>Whole genome shotgun sequence of Catellatospora coxensis NBRC 107359.</title>
        <authorList>
            <person name="Komaki H."/>
            <person name="Tamura T."/>
        </authorList>
    </citation>
    <scope>NUCLEOTIDE SEQUENCE [LARGE SCALE GENOMIC DNA]</scope>
    <source>
        <strain evidence="15 16">NBRC 107359</strain>
    </source>
</reference>
<evidence type="ECO:0000256" key="8">
    <source>
        <dbReference type="ARBA" id="ARBA00023965"/>
    </source>
</evidence>
<dbReference type="InterPro" id="IPR011839">
    <property type="entry name" value="Pullul_strch"/>
</dbReference>
<evidence type="ECO:0000256" key="9">
    <source>
        <dbReference type="ARBA" id="ARBA00024062"/>
    </source>
</evidence>
<dbReference type="InterPro" id="IPR014756">
    <property type="entry name" value="Ig_E-set"/>
</dbReference>
<comment type="catalytic activity">
    <reaction evidence="1">
        <text>Endohydrolysis of (1-&gt;4)-alpha-D-glucosidic linkages in polysaccharides containing three or more (1-&gt;4)-alpha-linked D-glucose units.</text>
        <dbReference type="EC" id="3.2.1.1"/>
    </reaction>
</comment>
<dbReference type="InterPro" id="IPR017853">
    <property type="entry name" value="GH"/>
</dbReference>
<evidence type="ECO:0000256" key="1">
    <source>
        <dbReference type="ARBA" id="ARBA00000548"/>
    </source>
</evidence>
<dbReference type="InterPro" id="IPR013783">
    <property type="entry name" value="Ig-like_fold"/>
</dbReference>
<evidence type="ECO:0000313" key="15">
    <source>
        <dbReference type="EMBL" id="GIG08245.1"/>
    </source>
</evidence>
<organism evidence="15 16">
    <name type="scientific">Catellatospora coxensis</name>
    <dbReference type="NCBI Taxonomy" id="310354"/>
    <lineage>
        <taxon>Bacteria</taxon>
        <taxon>Bacillati</taxon>
        <taxon>Actinomycetota</taxon>
        <taxon>Actinomycetes</taxon>
        <taxon>Micromonosporales</taxon>
        <taxon>Micromonosporaceae</taxon>
        <taxon>Catellatospora</taxon>
    </lineage>
</organism>
<keyword evidence="13" id="KW-0812">Transmembrane</keyword>
<evidence type="ECO:0000256" key="13">
    <source>
        <dbReference type="SAM" id="Phobius"/>
    </source>
</evidence>
<evidence type="ECO:0000256" key="3">
    <source>
        <dbReference type="ARBA" id="ARBA00012595"/>
    </source>
</evidence>
<dbReference type="Gene3D" id="2.60.40.10">
    <property type="entry name" value="Immunoglobulins"/>
    <property type="match status" value="1"/>
</dbReference>
<dbReference type="InterPro" id="IPR013780">
    <property type="entry name" value="Glyco_hydro_b"/>
</dbReference>
<protein>
    <recommendedName>
        <fullName evidence="11">1,4-alpha-D-glucan glucanohydrolase</fullName>
        <ecNumber evidence="3">3.2.1.1</ecNumber>
        <ecNumber evidence="9">3.2.1.41</ecNumber>
    </recommendedName>
    <alternativeName>
        <fullName evidence="10">Alpha-dextrin endo-1,6-alpha-glucosidase</fullName>
    </alternativeName>
    <alternativeName>
        <fullName evidence="12">Pullulan 6-glucanohydrolase</fullName>
    </alternativeName>
</protein>
<evidence type="ECO:0000256" key="10">
    <source>
        <dbReference type="ARBA" id="ARBA00029618"/>
    </source>
</evidence>
<dbReference type="GO" id="GO:0004556">
    <property type="term" value="F:alpha-amylase activity"/>
    <property type="evidence" value="ECO:0007669"/>
    <property type="project" value="UniProtKB-EC"/>
</dbReference>
<evidence type="ECO:0000256" key="4">
    <source>
        <dbReference type="ARBA" id="ARBA00022729"/>
    </source>
</evidence>
<dbReference type="InterPro" id="IPR006047">
    <property type="entry name" value="GH13_cat_dom"/>
</dbReference>
<keyword evidence="5" id="KW-0378">Hydrolase</keyword>
<dbReference type="Pfam" id="PF17967">
    <property type="entry name" value="Pullulanase_N2"/>
    <property type="match status" value="1"/>
</dbReference>
<dbReference type="GO" id="GO:0030246">
    <property type="term" value="F:carbohydrate binding"/>
    <property type="evidence" value="ECO:0007669"/>
    <property type="project" value="InterPro"/>
</dbReference>